<comment type="caution">
    <text evidence="1">The sequence shown here is derived from an EMBL/GenBank/DDBJ whole genome shotgun (WGS) entry which is preliminary data.</text>
</comment>
<accession>A0A3S5ARE8</accession>
<dbReference type="Proteomes" id="UP000784294">
    <property type="component" value="Unassembled WGS sequence"/>
</dbReference>
<evidence type="ECO:0000313" key="1">
    <source>
        <dbReference type="EMBL" id="VEL23224.1"/>
    </source>
</evidence>
<keyword evidence="2" id="KW-1185">Reference proteome</keyword>
<proteinExistence type="predicted"/>
<sequence>MGACSDDVFQSTDESLAELHQDRKTVSKGLLRTIQQSSLRGNSPSVSVYAVNYGELRFVDFLMLLRQAGEEGCSFLQEYTNND</sequence>
<gene>
    <name evidence="1" type="ORF">PXEA_LOCUS16664</name>
</gene>
<reference evidence="1" key="1">
    <citation type="submission" date="2018-11" db="EMBL/GenBank/DDBJ databases">
        <authorList>
            <consortium name="Pathogen Informatics"/>
        </authorList>
    </citation>
    <scope>NUCLEOTIDE SEQUENCE</scope>
</reference>
<dbReference type="AlphaFoldDB" id="A0A3S5ARE8"/>
<dbReference type="EMBL" id="CAAALY010060750">
    <property type="protein sequence ID" value="VEL23224.1"/>
    <property type="molecule type" value="Genomic_DNA"/>
</dbReference>
<name>A0A3S5ARE8_9PLAT</name>
<protein>
    <submittedName>
        <fullName evidence="1">Uncharacterized protein</fullName>
    </submittedName>
</protein>
<evidence type="ECO:0000313" key="2">
    <source>
        <dbReference type="Proteomes" id="UP000784294"/>
    </source>
</evidence>
<organism evidence="1 2">
    <name type="scientific">Protopolystoma xenopodis</name>
    <dbReference type="NCBI Taxonomy" id="117903"/>
    <lineage>
        <taxon>Eukaryota</taxon>
        <taxon>Metazoa</taxon>
        <taxon>Spiralia</taxon>
        <taxon>Lophotrochozoa</taxon>
        <taxon>Platyhelminthes</taxon>
        <taxon>Monogenea</taxon>
        <taxon>Polyopisthocotylea</taxon>
        <taxon>Polystomatidea</taxon>
        <taxon>Polystomatidae</taxon>
        <taxon>Protopolystoma</taxon>
    </lineage>
</organism>